<name>A0ACB5TPA6_CANBO</name>
<dbReference type="EMBL" id="BSXV01001222">
    <property type="protein sequence ID" value="GME92158.1"/>
    <property type="molecule type" value="Genomic_DNA"/>
</dbReference>
<proteinExistence type="predicted"/>
<sequence>MKNEKLVNNLNSDSDSDILLKKNKINITSPPTKFEILNKIENDKLIISNQDENESSLSGSSSPLSSISSSAINDSITNKIGLFSPIIMTMSPPTITTPISITANNSISDVISNIGENSQTTLDSIILDKIKQEEQEEQHDYGEEEDIINLRTEIFKYPINEINKLNEYNIKINKNLIKSNKKLNKLENEWKQNSLKINNILINYRNFYKILNLKQKKFKIDKKIENKIENGNGNKNKKFKNKIKNLAKNSIIKDTIDIKEELKVDSESVEESSDMKEETSTSTSTSTSASASTSKSVTPTAQIQEQRVTESTPTAVTAET</sequence>
<comment type="caution">
    <text evidence="1">The sequence shown here is derived from an EMBL/GenBank/DDBJ whole genome shotgun (WGS) entry which is preliminary data.</text>
</comment>
<dbReference type="Proteomes" id="UP001165101">
    <property type="component" value="Unassembled WGS sequence"/>
</dbReference>
<accession>A0ACB5TPA6</accession>
<evidence type="ECO:0000313" key="2">
    <source>
        <dbReference type="Proteomes" id="UP001165101"/>
    </source>
</evidence>
<protein>
    <submittedName>
        <fullName evidence="1">Unnamed protein product</fullName>
    </submittedName>
</protein>
<gene>
    <name evidence="1" type="ORF">Cboi01_000261400</name>
</gene>
<evidence type="ECO:0000313" key="1">
    <source>
        <dbReference type="EMBL" id="GME92158.1"/>
    </source>
</evidence>
<keyword evidence="2" id="KW-1185">Reference proteome</keyword>
<reference evidence="1" key="1">
    <citation type="submission" date="2023-04" db="EMBL/GenBank/DDBJ databases">
        <title>Candida boidinii NBRC 1967.</title>
        <authorList>
            <person name="Ichikawa N."/>
            <person name="Sato H."/>
            <person name="Tonouchi N."/>
        </authorList>
    </citation>
    <scope>NUCLEOTIDE SEQUENCE</scope>
    <source>
        <strain evidence="1">NBRC 1967</strain>
    </source>
</reference>
<organism evidence="1 2">
    <name type="scientific">Candida boidinii</name>
    <name type="common">Yeast</name>
    <dbReference type="NCBI Taxonomy" id="5477"/>
    <lineage>
        <taxon>Eukaryota</taxon>
        <taxon>Fungi</taxon>
        <taxon>Dikarya</taxon>
        <taxon>Ascomycota</taxon>
        <taxon>Saccharomycotina</taxon>
        <taxon>Pichiomycetes</taxon>
        <taxon>Pichiales</taxon>
        <taxon>Pichiaceae</taxon>
        <taxon>Ogataea</taxon>
        <taxon>Ogataea/Candida clade</taxon>
    </lineage>
</organism>